<dbReference type="EMBL" id="MU003502">
    <property type="protein sequence ID" value="KAF2472510.1"/>
    <property type="molecule type" value="Genomic_DNA"/>
</dbReference>
<organism evidence="1 2">
    <name type="scientific">Lindgomyces ingoldianus</name>
    <dbReference type="NCBI Taxonomy" id="673940"/>
    <lineage>
        <taxon>Eukaryota</taxon>
        <taxon>Fungi</taxon>
        <taxon>Dikarya</taxon>
        <taxon>Ascomycota</taxon>
        <taxon>Pezizomycotina</taxon>
        <taxon>Dothideomycetes</taxon>
        <taxon>Pleosporomycetidae</taxon>
        <taxon>Pleosporales</taxon>
        <taxon>Lindgomycetaceae</taxon>
        <taxon>Lindgomyces</taxon>
    </lineage>
</organism>
<accession>A0ACB6R160</accession>
<evidence type="ECO:0000313" key="1">
    <source>
        <dbReference type="EMBL" id="KAF2472510.1"/>
    </source>
</evidence>
<proteinExistence type="predicted"/>
<name>A0ACB6R160_9PLEO</name>
<protein>
    <submittedName>
        <fullName evidence="1">NAD(P)-binding protein</fullName>
    </submittedName>
</protein>
<sequence length="289" mass="31215">MTNAPVVTPPGADVKKVAQPLDPAIREHLTPTLKKFTLTDRVAIVTGGGRGLGYNMAQGLAEAGIKGVAILDLLKDDGEQAARELSEQTGVDVRFYPVDITNDVAVQRTVQDIVNHYGRLDILINSAGIADSNMPAETYDLSKFKNLININLVGNFAVAQAVAREMIRTKTHGSIINIASMSGSVVNYPQEQNCYNASKAAVIMMTKSLAAEWAKYGIRVNAISPGYMDTALNRVPELDAQKKMWTDRTPQGRLGDVDELNNLAVMLASDASTFMTGSNIIIDGGYTLW</sequence>
<dbReference type="Proteomes" id="UP000799755">
    <property type="component" value="Unassembled WGS sequence"/>
</dbReference>
<comment type="caution">
    <text evidence="1">The sequence shown here is derived from an EMBL/GenBank/DDBJ whole genome shotgun (WGS) entry which is preliminary data.</text>
</comment>
<keyword evidence="2" id="KW-1185">Reference proteome</keyword>
<gene>
    <name evidence="1" type="ORF">BDR25DRAFT_324369</name>
</gene>
<evidence type="ECO:0000313" key="2">
    <source>
        <dbReference type="Proteomes" id="UP000799755"/>
    </source>
</evidence>
<reference evidence="1" key="1">
    <citation type="journal article" date="2020" name="Stud. Mycol.">
        <title>101 Dothideomycetes genomes: a test case for predicting lifestyles and emergence of pathogens.</title>
        <authorList>
            <person name="Haridas S."/>
            <person name="Albert R."/>
            <person name="Binder M."/>
            <person name="Bloem J."/>
            <person name="Labutti K."/>
            <person name="Salamov A."/>
            <person name="Andreopoulos B."/>
            <person name="Baker S."/>
            <person name="Barry K."/>
            <person name="Bills G."/>
            <person name="Bluhm B."/>
            <person name="Cannon C."/>
            <person name="Castanera R."/>
            <person name="Culley D."/>
            <person name="Daum C."/>
            <person name="Ezra D."/>
            <person name="Gonzalez J."/>
            <person name="Henrissat B."/>
            <person name="Kuo A."/>
            <person name="Liang C."/>
            <person name="Lipzen A."/>
            <person name="Lutzoni F."/>
            <person name="Magnuson J."/>
            <person name="Mondo S."/>
            <person name="Nolan M."/>
            <person name="Ohm R."/>
            <person name="Pangilinan J."/>
            <person name="Park H.-J."/>
            <person name="Ramirez L."/>
            <person name="Alfaro M."/>
            <person name="Sun H."/>
            <person name="Tritt A."/>
            <person name="Yoshinaga Y."/>
            <person name="Zwiers L.-H."/>
            <person name="Turgeon B."/>
            <person name="Goodwin S."/>
            <person name="Spatafora J."/>
            <person name="Crous P."/>
            <person name="Grigoriev I."/>
        </authorList>
    </citation>
    <scope>NUCLEOTIDE SEQUENCE</scope>
    <source>
        <strain evidence="1">ATCC 200398</strain>
    </source>
</reference>